<sequence>MLESNSSRCSGQSSRGGVTRTRSPPPSTAPVMRPSAFGRHSSRAS</sequence>
<evidence type="ECO:0000313" key="3">
    <source>
        <dbReference type="Proteomes" id="UP000016986"/>
    </source>
</evidence>
<reference evidence="2 3" key="1">
    <citation type="submission" date="2013-09" db="EMBL/GenBank/DDBJ databases">
        <title>Whole genome sequencing of Halarchaeum acidiphilum strain MH1-52-1.</title>
        <authorList>
            <person name="Shimane Y."/>
            <person name="Minegishi H."/>
            <person name="Nishi S."/>
            <person name="Echigo A."/>
            <person name="Shuto A."/>
            <person name="Konishi M."/>
            <person name="Ito T."/>
            <person name="Ohkuma M."/>
            <person name="Ohta Y."/>
            <person name="Nagano Y."/>
            <person name="Tsubouchi T."/>
            <person name="Mori K."/>
            <person name="Usui K."/>
            <person name="Kamekura M."/>
            <person name="Usami R."/>
            <person name="Takaki Y."/>
            <person name="Hatada Y."/>
        </authorList>
    </citation>
    <scope>NUCLEOTIDE SEQUENCE [LARGE SCALE GENOMIC DNA]</scope>
    <source>
        <strain evidence="2 3">JCM 16109</strain>
    </source>
</reference>
<feature type="region of interest" description="Disordered" evidence="1">
    <location>
        <begin position="1"/>
        <end position="45"/>
    </location>
</feature>
<accession>U2YUL0</accession>
<organism evidence="2 3">
    <name type="scientific">Halarchaeum acidiphilum MH1-52-1</name>
    <dbReference type="NCBI Taxonomy" id="1261545"/>
    <lineage>
        <taxon>Archaea</taxon>
        <taxon>Methanobacteriati</taxon>
        <taxon>Methanobacteriota</taxon>
        <taxon>Stenosarchaea group</taxon>
        <taxon>Halobacteria</taxon>
        <taxon>Halobacteriales</taxon>
        <taxon>Halobacteriaceae</taxon>
    </lineage>
</organism>
<comment type="caution">
    <text evidence="2">The sequence shown here is derived from an EMBL/GenBank/DDBJ whole genome shotgun (WGS) entry which is preliminary data.</text>
</comment>
<protein>
    <submittedName>
        <fullName evidence="2">Uncharacterized protein</fullName>
    </submittedName>
</protein>
<evidence type="ECO:0000256" key="1">
    <source>
        <dbReference type="SAM" id="MobiDB-lite"/>
    </source>
</evidence>
<name>U2YUL0_9EURY</name>
<feature type="compositionally biased region" description="Low complexity" evidence="1">
    <location>
        <begin position="1"/>
        <end position="22"/>
    </location>
</feature>
<dbReference type="EMBL" id="BATA01000023">
    <property type="protein sequence ID" value="GAD52437.1"/>
    <property type="molecule type" value="Genomic_DNA"/>
</dbReference>
<dbReference type="AlphaFoldDB" id="U2YUL0"/>
<evidence type="ECO:0000313" key="2">
    <source>
        <dbReference type="EMBL" id="GAD52437.1"/>
    </source>
</evidence>
<dbReference type="Proteomes" id="UP000016986">
    <property type="component" value="Unassembled WGS sequence"/>
</dbReference>
<gene>
    <name evidence="2" type="ORF">MBEHAL_1197</name>
</gene>
<proteinExistence type="predicted"/>
<keyword evidence="3" id="KW-1185">Reference proteome</keyword>